<accession>A0AC60R3E6</accession>
<comment type="caution">
    <text evidence="1">The sequence shown here is derived from an EMBL/GenBank/DDBJ whole genome shotgun (WGS) entry which is preliminary data.</text>
</comment>
<proteinExistence type="predicted"/>
<evidence type="ECO:0000313" key="1">
    <source>
        <dbReference type="EMBL" id="KAG0445437.1"/>
    </source>
</evidence>
<gene>
    <name evidence="1" type="ORF">HPB47_015133</name>
</gene>
<dbReference type="EMBL" id="JABSTQ010000367">
    <property type="protein sequence ID" value="KAG0445437.1"/>
    <property type="molecule type" value="Genomic_DNA"/>
</dbReference>
<name>A0AC60R3E6_IXOPE</name>
<protein>
    <submittedName>
        <fullName evidence="1">Uncharacterized protein</fullName>
    </submittedName>
</protein>
<keyword evidence="2" id="KW-1185">Reference proteome</keyword>
<sequence length="431" mass="49162">MNFEIYTSTPKSLAAALLATLRKSGTRRLFPTDKSTRKKWVLAVRRERWLPSKNSRICSDHFSPDCYDAGVRLKESFGLGGDGHRKKLIKSADRATSVCKEEKNGLHPQRVSIRQQPLTGTNNGLMDHWPAPMDMSSDLYDGTDCSSLEETIQVVIRLLSLMGVKTLQKTQFFKFQRCYLLPAVQEVWESEQNLMVEASRGQKLCLSGDGRADSPGHSADFGTYTLMDVNRNRVFHIELVKSTEVSSSNRMEKEGLARAFSSFESKNVKVDMLVTDRHREVNAYVRDNHPDVLHRFDAWHFAKGIKKKIDSVSGTKAHNVLRKWKRTIIRHLYWCARTSNGDGELVLAKWRSIMRHVIDVHVHIDPLHPACAHGTETFRRLESVLVPAHLLKDIPRISHKQQTYALESFHALLIHYAPKSTKFTYAGMLAR</sequence>
<organism evidence="1 2">
    <name type="scientific">Ixodes persulcatus</name>
    <name type="common">Taiga tick</name>
    <dbReference type="NCBI Taxonomy" id="34615"/>
    <lineage>
        <taxon>Eukaryota</taxon>
        <taxon>Metazoa</taxon>
        <taxon>Ecdysozoa</taxon>
        <taxon>Arthropoda</taxon>
        <taxon>Chelicerata</taxon>
        <taxon>Arachnida</taxon>
        <taxon>Acari</taxon>
        <taxon>Parasitiformes</taxon>
        <taxon>Ixodida</taxon>
        <taxon>Ixodoidea</taxon>
        <taxon>Ixodidae</taxon>
        <taxon>Ixodinae</taxon>
        <taxon>Ixodes</taxon>
    </lineage>
</organism>
<reference evidence="1 2" key="1">
    <citation type="journal article" date="2020" name="Cell">
        <title>Large-Scale Comparative Analyses of Tick Genomes Elucidate Their Genetic Diversity and Vector Capacities.</title>
        <authorList>
            <consortium name="Tick Genome and Microbiome Consortium (TIGMIC)"/>
            <person name="Jia N."/>
            <person name="Wang J."/>
            <person name="Shi W."/>
            <person name="Du L."/>
            <person name="Sun Y."/>
            <person name="Zhan W."/>
            <person name="Jiang J.F."/>
            <person name="Wang Q."/>
            <person name="Zhang B."/>
            <person name="Ji P."/>
            <person name="Bell-Sakyi L."/>
            <person name="Cui X.M."/>
            <person name="Yuan T.T."/>
            <person name="Jiang B.G."/>
            <person name="Yang W.F."/>
            <person name="Lam T.T."/>
            <person name="Chang Q.C."/>
            <person name="Ding S.J."/>
            <person name="Wang X.J."/>
            <person name="Zhu J.G."/>
            <person name="Ruan X.D."/>
            <person name="Zhao L."/>
            <person name="Wei J.T."/>
            <person name="Ye R.Z."/>
            <person name="Que T.C."/>
            <person name="Du C.H."/>
            <person name="Zhou Y.H."/>
            <person name="Cheng J.X."/>
            <person name="Dai P.F."/>
            <person name="Guo W.B."/>
            <person name="Han X.H."/>
            <person name="Huang E.J."/>
            <person name="Li L.F."/>
            <person name="Wei W."/>
            <person name="Gao Y.C."/>
            <person name="Liu J.Z."/>
            <person name="Shao H.Z."/>
            <person name="Wang X."/>
            <person name="Wang C.C."/>
            <person name="Yang T.C."/>
            <person name="Huo Q.B."/>
            <person name="Li W."/>
            <person name="Chen H.Y."/>
            <person name="Chen S.E."/>
            <person name="Zhou L.G."/>
            <person name="Ni X.B."/>
            <person name="Tian J.H."/>
            <person name="Sheng Y."/>
            <person name="Liu T."/>
            <person name="Pan Y.S."/>
            <person name="Xia L.Y."/>
            <person name="Li J."/>
            <person name="Zhao F."/>
            <person name="Cao W.C."/>
        </authorList>
    </citation>
    <scope>NUCLEOTIDE SEQUENCE [LARGE SCALE GENOMIC DNA]</scope>
    <source>
        <strain evidence="1">Iper-2018</strain>
    </source>
</reference>
<dbReference type="Proteomes" id="UP000805193">
    <property type="component" value="Unassembled WGS sequence"/>
</dbReference>
<evidence type="ECO:0000313" key="2">
    <source>
        <dbReference type="Proteomes" id="UP000805193"/>
    </source>
</evidence>